<dbReference type="PROSITE" id="PS51184">
    <property type="entry name" value="JMJC"/>
    <property type="match status" value="1"/>
</dbReference>
<name>A0A8J5L4L6_ZINOF</name>
<feature type="region of interest" description="Disordered" evidence="3">
    <location>
        <begin position="877"/>
        <end position="897"/>
    </location>
</feature>
<evidence type="ECO:0000256" key="1">
    <source>
        <dbReference type="ARBA" id="ARBA00004123"/>
    </source>
</evidence>
<dbReference type="PROSITE" id="PS51183">
    <property type="entry name" value="JMJN"/>
    <property type="match status" value="1"/>
</dbReference>
<dbReference type="SUPFAM" id="SSF51197">
    <property type="entry name" value="Clavaminate synthase-like"/>
    <property type="match status" value="1"/>
</dbReference>
<protein>
    <recommendedName>
        <fullName evidence="8">Lysine-specific demethylase JMJ16</fullName>
    </recommendedName>
</protein>
<keyword evidence="2" id="KW-0539">Nucleus</keyword>
<dbReference type="Pfam" id="PF02928">
    <property type="entry name" value="zf-C5HC2"/>
    <property type="match status" value="1"/>
</dbReference>
<comment type="caution">
    <text evidence="6">The sequence shown here is derived from an EMBL/GenBank/DDBJ whole genome shotgun (WGS) entry which is preliminary data.</text>
</comment>
<dbReference type="GO" id="GO:0034647">
    <property type="term" value="F:histone H3K4me/H3K4me2/H3K4me3 demethylase activity"/>
    <property type="evidence" value="ECO:0007669"/>
    <property type="project" value="TreeGrafter"/>
</dbReference>
<evidence type="ECO:0000256" key="2">
    <source>
        <dbReference type="ARBA" id="ARBA00023242"/>
    </source>
</evidence>
<dbReference type="SMART" id="SM00545">
    <property type="entry name" value="JmjN"/>
    <property type="match status" value="1"/>
</dbReference>
<gene>
    <name evidence="6" type="ORF">ZIOFF_038024</name>
</gene>
<feature type="compositionally biased region" description="Basic and acidic residues" evidence="3">
    <location>
        <begin position="877"/>
        <end position="886"/>
    </location>
</feature>
<reference evidence="6 7" key="1">
    <citation type="submission" date="2020-08" db="EMBL/GenBank/DDBJ databases">
        <title>Plant Genome Project.</title>
        <authorList>
            <person name="Zhang R.-G."/>
        </authorList>
    </citation>
    <scope>NUCLEOTIDE SEQUENCE [LARGE SCALE GENOMIC DNA]</scope>
    <source>
        <tissue evidence="6">Rhizome</tissue>
    </source>
</reference>
<accession>A0A8J5L4L6</accession>
<dbReference type="Pfam" id="PF02373">
    <property type="entry name" value="JmjC"/>
    <property type="match status" value="1"/>
</dbReference>
<feature type="domain" description="JmjC" evidence="5">
    <location>
        <begin position="530"/>
        <end position="693"/>
    </location>
</feature>
<evidence type="ECO:0000259" key="4">
    <source>
        <dbReference type="PROSITE" id="PS51183"/>
    </source>
</evidence>
<dbReference type="GO" id="GO:0000785">
    <property type="term" value="C:chromatin"/>
    <property type="evidence" value="ECO:0007669"/>
    <property type="project" value="TreeGrafter"/>
</dbReference>
<evidence type="ECO:0000313" key="7">
    <source>
        <dbReference type="Proteomes" id="UP000734854"/>
    </source>
</evidence>
<evidence type="ECO:0000313" key="6">
    <source>
        <dbReference type="EMBL" id="KAG6505659.1"/>
    </source>
</evidence>
<dbReference type="PANTHER" id="PTHR10694">
    <property type="entry name" value="LYSINE-SPECIFIC DEMETHYLASE"/>
    <property type="match status" value="1"/>
</dbReference>
<dbReference type="GO" id="GO:0005634">
    <property type="term" value="C:nucleus"/>
    <property type="evidence" value="ECO:0007669"/>
    <property type="project" value="UniProtKB-SubCell"/>
</dbReference>
<dbReference type="InterPro" id="IPR003347">
    <property type="entry name" value="JmjC_dom"/>
</dbReference>
<dbReference type="InterPro" id="IPR004198">
    <property type="entry name" value="Znf_C5HC2"/>
</dbReference>
<dbReference type="InterPro" id="IPR003349">
    <property type="entry name" value="JmjN"/>
</dbReference>
<feature type="domain" description="JmjN" evidence="4">
    <location>
        <begin position="322"/>
        <end position="363"/>
    </location>
</feature>
<keyword evidence="7" id="KW-1185">Reference proteome</keyword>
<feature type="region of interest" description="Disordered" evidence="3">
    <location>
        <begin position="26"/>
        <end position="54"/>
    </location>
</feature>
<organism evidence="6 7">
    <name type="scientific">Zingiber officinale</name>
    <name type="common">Ginger</name>
    <name type="synonym">Amomum zingiber</name>
    <dbReference type="NCBI Taxonomy" id="94328"/>
    <lineage>
        <taxon>Eukaryota</taxon>
        <taxon>Viridiplantae</taxon>
        <taxon>Streptophyta</taxon>
        <taxon>Embryophyta</taxon>
        <taxon>Tracheophyta</taxon>
        <taxon>Spermatophyta</taxon>
        <taxon>Magnoliopsida</taxon>
        <taxon>Liliopsida</taxon>
        <taxon>Zingiberales</taxon>
        <taxon>Zingiberaceae</taxon>
        <taxon>Zingiber</taxon>
    </lineage>
</organism>
<dbReference type="GO" id="GO:0010468">
    <property type="term" value="P:regulation of gene expression"/>
    <property type="evidence" value="ECO:0007669"/>
    <property type="project" value="TreeGrafter"/>
</dbReference>
<dbReference type="SMART" id="SM00558">
    <property type="entry name" value="JmjC"/>
    <property type="match status" value="1"/>
</dbReference>
<dbReference type="AlphaFoldDB" id="A0A8J5L4L6"/>
<feature type="compositionally biased region" description="Polar residues" evidence="3">
    <location>
        <begin position="887"/>
        <end position="897"/>
    </location>
</feature>
<comment type="subcellular location">
    <subcellularLocation>
        <location evidence="1">Nucleus</location>
    </subcellularLocation>
</comment>
<dbReference type="PANTHER" id="PTHR10694:SF113">
    <property type="entry name" value="PROTEIN JUMONJI"/>
    <property type="match status" value="1"/>
</dbReference>
<dbReference type="Gene3D" id="2.60.120.650">
    <property type="entry name" value="Cupin"/>
    <property type="match status" value="1"/>
</dbReference>
<dbReference type="Proteomes" id="UP000734854">
    <property type="component" value="Unassembled WGS sequence"/>
</dbReference>
<evidence type="ECO:0000256" key="3">
    <source>
        <dbReference type="SAM" id="MobiDB-lite"/>
    </source>
</evidence>
<evidence type="ECO:0008006" key="8">
    <source>
        <dbReference type="Google" id="ProtNLM"/>
    </source>
</evidence>
<feature type="compositionally biased region" description="Basic and acidic residues" evidence="3">
    <location>
        <begin position="31"/>
        <end position="44"/>
    </location>
</feature>
<proteinExistence type="predicted"/>
<evidence type="ECO:0000259" key="5">
    <source>
        <dbReference type="PROSITE" id="PS51184"/>
    </source>
</evidence>
<dbReference type="EMBL" id="JACMSC010000010">
    <property type="protein sequence ID" value="KAG6505659.1"/>
    <property type="molecule type" value="Genomic_DNA"/>
</dbReference>
<sequence length="897" mass="101689">MELEKYPRDAFHCHYDRAMVKGLVARRRRGKPSEARRTSAERKNRSQPAAEVSWRRCEGRPRSRARRFLSACVRVPAVPVWPLPRRGVDVPVSAHIFGILSPQIPLHPSVSRLYLRSGLISSLRHPGPHLPKVGGHLDYVTGGIPPVPPGFPSLKFVGVLADDATDGIPPVPPGFSPLESVETHVDGAVDGIPSNPPSFSSLTSFTLKRAQDDRVVTPDTSYKGRCSILDEKHRSLFHHRPWLNYNEFNNRSDQELGHKLFEQVGFSLGFYLLDYIKEEGDLLSTTCLPKGVIRGCSICKTCQEVTARWRPKEACELVLDEAPVYYPSEEEFKDSLDYIAKIRPIAEKYGICRIVPPSSWRRPCLLKRKNLWLNSKFSPCIQHVDKLQNHHSSKIKGNHGIMSTKRQKFQKITDSISEIMLENNQLRDGNNCNKFGFEPGPDFTLESFQKYADDFKEQYFQKVIELDLTSDKPGPLVQDIEGEYWRIVERPTEGIEVLYGADLDTSVFGSGFPEASTSSQYVKVQDQYVNSGWNLNNLARLPGSVLSLESKNVPGIIVPLIDVGMCFSSFCWHVEGHHLYSLKYLHLGAPKIWYGVPAKDASKLEDAMKKHLPYPLDEKLDLLHSRVTNLSPSLLRLEGVPIYRCVQNPGEFVLTFPRAYHSGFSCGFNCAEAVNVAPLDWLPYGQNAVELYRDQRQRLSISHDKLLLAAAREAVRAQWNVLFLGETNSENTGWKNFSAFDGVLTKSLEARIEMERRRREYLCSSRSQKMDTNFNAEGTRECFMCHYDLHLSAAFCLCSPDRFACLFHAKNLCSCSWSMKRFLFLYEISELNVLLDALRGKSSAIHRWGVFDMKLSVSSLVSEMKKQKLIIMTDEEGRGKDHEEAHSTLQPSSTRSI</sequence>
<dbReference type="Pfam" id="PF02375">
    <property type="entry name" value="JmjN"/>
    <property type="match status" value="1"/>
</dbReference>